<evidence type="ECO:0000313" key="2">
    <source>
        <dbReference type="EMBL" id="MBQ0826843.1"/>
    </source>
</evidence>
<sequence>MSSAGKTPHRPHTSADTLPLAGFRVIELGNFIAAPTAGRLLADFGAEVIKIERPRTGDELRNWRLFAGDTSMLYRTINRNKKSVELDLRTDDGRVSVLELVSCSDVLIENFRPGTLDTWGLTPQALTAANPELVVARVSAYGQTGPLAPRPGFAAVAEAFGGLRELVGDSDRPPSRAGVSIGDSIAGLYAAFGVVMSLLDRGNRKQRGRRPWTPVERHVDVALHEAVFSMMESLVPDYSAHGVLRERTGGRVQGIAPSNAYVCSGGDSVVIAGNGDAIFVRYMEAIGRPDLRDDPGLATNDGRWARRDELDRAIEAWTSRRPRDEVLAVLAAAGVPAGPIYTAKDIVDDEQFAARGMVQTLPVDVGGEVRDVMFPGIVPVLDHRSVPVSRPGPDLGEHTHEVLSELLARPCGCRACLEAMAELGDGAVQDAARSDSADRRARSTRT</sequence>
<evidence type="ECO:0000313" key="3">
    <source>
        <dbReference type="Proteomes" id="UP000677875"/>
    </source>
</evidence>
<dbReference type="InterPro" id="IPR050483">
    <property type="entry name" value="CoA-transferase_III_domain"/>
</dbReference>
<keyword evidence="3" id="KW-1185">Reference proteome</keyword>
<reference evidence="2" key="1">
    <citation type="submission" date="2021-04" db="EMBL/GenBank/DDBJ databases">
        <title>Genome seq and assembly of Streptomyces sp. RG38.</title>
        <authorList>
            <person name="Chhetri G."/>
        </authorList>
    </citation>
    <scope>NUCLEOTIDE SEQUENCE</scope>
    <source>
        <strain evidence="2">RG38</strain>
    </source>
</reference>
<evidence type="ECO:0000256" key="1">
    <source>
        <dbReference type="ARBA" id="ARBA00022679"/>
    </source>
</evidence>
<dbReference type="Gene3D" id="3.30.1540.10">
    <property type="entry name" value="formyl-coa transferase, domain 3"/>
    <property type="match status" value="1"/>
</dbReference>
<organism evidence="2 3">
    <name type="scientific">Streptomyces tagetis</name>
    <dbReference type="NCBI Taxonomy" id="2820809"/>
    <lineage>
        <taxon>Bacteria</taxon>
        <taxon>Bacillati</taxon>
        <taxon>Actinomycetota</taxon>
        <taxon>Actinomycetes</taxon>
        <taxon>Kitasatosporales</taxon>
        <taxon>Streptomycetaceae</taxon>
        <taxon>Streptomyces</taxon>
    </lineage>
</organism>
<dbReference type="InterPro" id="IPR023606">
    <property type="entry name" value="CoA-Trfase_III_dom_1_sf"/>
</dbReference>
<name>A0A941B6X4_9ACTN</name>
<dbReference type="AlphaFoldDB" id="A0A941B6X4"/>
<dbReference type="PANTHER" id="PTHR48207">
    <property type="entry name" value="SUCCINATE--HYDROXYMETHYLGLUTARATE COA-TRANSFERASE"/>
    <property type="match status" value="1"/>
</dbReference>
<dbReference type="SUPFAM" id="SSF89796">
    <property type="entry name" value="CoA-transferase family III (CaiB/BaiF)"/>
    <property type="match status" value="1"/>
</dbReference>
<dbReference type="Pfam" id="PF02515">
    <property type="entry name" value="CoA_transf_3"/>
    <property type="match status" value="1"/>
</dbReference>
<accession>A0A941B6X4</accession>
<keyword evidence="1 2" id="KW-0808">Transferase</keyword>
<dbReference type="Gene3D" id="3.40.50.10540">
    <property type="entry name" value="Crotonobetainyl-coa:carnitine coa-transferase, domain 1"/>
    <property type="match status" value="1"/>
</dbReference>
<comment type="caution">
    <text evidence="2">The sequence shown here is derived from an EMBL/GenBank/DDBJ whole genome shotgun (WGS) entry which is preliminary data.</text>
</comment>
<dbReference type="GO" id="GO:0008410">
    <property type="term" value="F:CoA-transferase activity"/>
    <property type="evidence" value="ECO:0007669"/>
    <property type="project" value="TreeGrafter"/>
</dbReference>
<dbReference type="InterPro" id="IPR003673">
    <property type="entry name" value="CoA-Trfase_fam_III"/>
</dbReference>
<gene>
    <name evidence="2" type="ORF">J5Y05_10015</name>
</gene>
<dbReference type="Proteomes" id="UP000677875">
    <property type="component" value="Unassembled WGS sequence"/>
</dbReference>
<dbReference type="PANTHER" id="PTHR48207:SF3">
    <property type="entry name" value="SUCCINATE--HYDROXYMETHYLGLUTARATE COA-TRANSFERASE"/>
    <property type="match status" value="1"/>
</dbReference>
<dbReference type="EMBL" id="JAGPNL010000002">
    <property type="protein sequence ID" value="MBQ0826843.1"/>
    <property type="molecule type" value="Genomic_DNA"/>
</dbReference>
<dbReference type="InterPro" id="IPR044855">
    <property type="entry name" value="CoA-Trfase_III_dom3_sf"/>
</dbReference>
<protein>
    <submittedName>
        <fullName evidence="2">CoA transferase</fullName>
    </submittedName>
</protein>
<proteinExistence type="predicted"/>
<dbReference type="RefSeq" id="WP_210870486.1">
    <property type="nucleotide sequence ID" value="NZ_JAGPNL010000002.1"/>
</dbReference>